<evidence type="ECO:0000313" key="1">
    <source>
        <dbReference type="EMBL" id="MCP9761705.1"/>
    </source>
</evidence>
<dbReference type="SUPFAM" id="SSF49299">
    <property type="entry name" value="PKD domain"/>
    <property type="match status" value="1"/>
</dbReference>
<protein>
    <recommendedName>
        <fullName evidence="3">PKD domain-containing protein</fullName>
    </recommendedName>
</protein>
<comment type="caution">
    <text evidence="1">The sequence shown here is derived from an EMBL/GenBank/DDBJ whole genome shotgun (WGS) entry which is preliminary data.</text>
</comment>
<gene>
    <name evidence="1" type="ORF">EGI31_01975</name>
</gene>
<dbReference type="CDD" id="cd00146">
    <property type="entry name" value="PKD"/>
    <property type="match status" value="1"/>
</dbReference>
<dbReference type="Proteomes" id="UP001204144">
    <property type="component" value="Unassembled WGS sequence"/>
</dbReference>
<evidence type="ECO:0008006" key="3">
    <source>
        <dbReference type="Google" id="ProtNLM"/>
    </source>
</evidence>
<reference evidence="1 2" key="1">
    <citation type="submission" date="2018-11" db="EMBL/GenBank/DDBJ databases">
        <title>Novel bacteria species description.</title>
        <authorList>
            <person name="Han J.-H."/>
        </authorList>
    </citation>
    <scope>NUCLEOTIDE SEQUENCE [LARGE SCALE GENOMIC DNA]</scope>
    <source>
        <strain evidence="1 2">KCTC23259</strain>
    </source>
</reference>
<sequence length="506" mass="57280">MVLRFIIVLFSLSNFVFGQKNVCLFSNKTGNEDAKKLLIEKSKAFNVNLVEVNGLENLNKYGAVFFLDFDETKLSVKENSILVSFFKNGGGVIGSFDIQGSNSKRIWFEQIFGKVENKIPERKELDLIPVQDLGDIGLSPLWKMPSVEVIHPIVPKYLKPVLMSLEGKAISWIGVSEFANKVFYTSLKIDMQSLQNQDFLKSLIGGVKSVVSLKNESKIEQNVLPETSEFRILNIAKDFHQGIVLEYFSPIYCLILTEKGELFNYITLSKELISLGLFDSLKNAVDITADPEFESNGYFYFYFGEDKAVVKRVKMLNSQKAEMDDFSLESSFPIKNVFLCKKDSTNVGMPKYYQGKQFSLSKVGEIEVASLNNNQEVIDIEPFVLFKKEDSLQAIAQKENGEMLVLMKDSLNLVQFRGDNGFPPFVAFTFKILSLKAPFKVEFEAIVEERFDLEWEILGKKLIGKKATQVFKTSGEYPINLKASNKNGQTDFITKTVKIEKASIVK</sequence>
<dbReference type="AlphaFoldDB" id="A0AAE3GZV2"/>
<keyword evidence="2" id="KW-1185">Reference proteome</keyword>
<organism evidence="1 2">
    <name type="scientific">Lacihabitans soyangensis</name>
    <dbReference type="NCBI Taxonomy" id="869394"/>
    <lineage>
        <taxon>Bacteria</taxon>
        <taxon>Pseudomonadati</taxon>
        <taxon>Bacteroidota</taxon>
        <taxon>Cytophagia</taxon>
        <taxon>Cytophagales</taxon>
        <taxon>Leadbetterellaceae</taxon>
        <taxon>Lacihabitans</taxon>
    </lineage>
</organism>
<dbReference type="InterPro" id="IPR035986">
    <property type="entry name" value="PKD_dom_sf"/>
</dbReference>
<accession>A0AAE3GZV2</accession>
<dbReference type="EMBL" id="RJUF01000002">
    <property type="protein sequence ID" value="MCP9761705.1"/>
    <property type="molecule type" value="Genomic_DNA"/>
</dbReference>
<evidence type="ECO:0000313" key="2">
    <source>
        <dbReference type="Proteomes" id="UP001204144"/>
    </source>
</evidence>
<name>A0AAE3GZV2_9BACT</name>
<proteinExistence type="predicted"/>